<evidence type="ECO:0000259" key="2">
    <source>
        <dbReference type="Pfam" id="PF19631"/>
    </source>
</evidence>
<dbReference type="InterPro" id="IPR045608">
    <property type="entry name" value="Trypco2"/>
</dbReference>
<evidence type="ECO:0000313" key="3">
    <source>
        <dbReference type="EMBL" id="ADI05682.1"/>
    </source>
</evidence>
<sequence>MAEMVELSEMIRELRAQLTAAAAAGADEALKFDVGPIELEVTVAVTKEGGANGKVRFWVVEAGGNGKYSTSETQRISLTLQPTMTGPGGTATTARISGAEVDGER</sequence>
<feature type="domain" description="Trypsin-co-occurring" evidence="2">
    <location>
        <begin position="5"/>
        <end position="82"/>
    </location>
</feature>
<proteinExistence type="predicted"/>
<evidence type="ECO:0000313" key="4">
    <source>
        <dbReference type="Proteomes" id="UP000000377"/>
    </source>
</evidence>
<evidence type="ECO:0000256" key="1">
    <source>
        <dbReference type="SAM" id="MobiDB-lite"/>
    </source>
</evidence>
<protein>
    <recommendedName>
        <fullName evidence="2">Trypsin-co-occurring domain-containing protein</fullName>
    </recommendedName>
</protein>
<feature type="compositionally biased region" description="Low complexity" evidence="1">
    <location>
        <begin position="82"/>
        <end position="94"/>
    </location>
</feature>
<accession>D7BYX3</accession>
<dbReference type="eggNOG" id="ENOG50339UF">
    <property type="taxonomic scope" value="Bacteria"/>
</dbReference>
<organism evidence="3 4">
    <name type="scientific">Streptomyces bingchenggensis (strain BCW-1)</name>
    <dbReference type="NCBI Taxonomy" id="749414"/>
    <lineage>
        <taxon>Bacteria</taxon>
        <taxon>Bacillati</taxon>
        <taxon>Actinomycetota</taxon>
        <taxon>Actinomycetes</taxon>
        <taxon>Kitasatosporales</taxon>
        <taxon>Streptomycetaceae</taxon>
        <taxon>Streptomyces</taxon>
    </lineage>
</organism>
<name>D7BYX3_STRBB</name>
<feature type="region of interest" description="Disordered" evidence="1">
    <location>
        <begin position="80"/>
        <end position="105"/>
    </location>
</feature>
<gene>
    <name evidence="3" type="ordered locus">SBI_02561</name>
</gene>
<dbReference type="HOGENOM" id="CLU_147444_1_0_11"/>
<dbReference type="KEGG" id="sbh:SBI_02561"/>
<dbReference type="EMBL" id="CP002047">
    <property type="protein sequence ID" value="ADI05682.1"/>
    <property type="molecule type" value="Genomic_DNA"/>
</dbReference>
<dbReference type="Proteomes" id="UP000000377">
    <property type="component" value="Chromosome"/>
</dbReference>
<dbReference type="STRING" id="749414.SBI_02561"/>
<keyword evidence="4" id="KW-1185">Reference proteome</keyword>
<dbReference type="AlphaFoldDB" id="D7BYX3"/>
<dbReference type="Pfam" id="PF19631">
    <property type="entry name" value="Trypco2"/>
    <property type="match status" value="1"/>
</dbReference>
<reference evidence="3 4" key="1">
    <citation type="journal article" date="2010" name="J. Bacteriol.">
        <title>Genome sequence of the milbemycin-producing bacterium Streptomyces bingchenggensis.</title>
        <authorList>
            <person name="Wang X.J."/>
            <person name="Yan Y.J."/>
            <person name="Zhang B."/>
            <person name="An J."/>
            <person name="Wang J.J."/>
            <person name="Tian J."/>
            <person name="Jiang L."/>
            <person name="Chen Y.H."/>
            <person name="Huang S.X."/>
            <person name="Yin M."/>
            <person name="Zhang J."/>
            <person name="Gao A.L."/>
            <person name="Liu C.X."/>
            <person name="Zhu Z.X."/>
            <person name="Xiang W.S."/>
        </authorList>
    </citation>
    <scope>NUCLEOTIDE SEQUENCE [LARGE SCALE GENOMIC DNA]</scope>
    <source>
        <strain evidence="3 4">BCW-1</strain>
    </source>
</reference>
<dbReference type="PATRIC" id="fig|749414.3.peg.2654"/>